<sequence length="257" mass="29228">MIQVDVFWSFAMGAQFAASAPKGIKYSNSMFVNKYFVFTVCFLSMIFAPSGIYLLWQHCGWETMWHYSKDMHGIWPCLFAHTNISLGVLGYVLAYKCIKGNQELLAHTLWVGAYTCMFAILSFGYDRFLYAGDANDWQNNVSYPLVDFFQSQVFYTLLVMSVFVLPPIYYAITIWPSEFGISSESKWQTINHAVYSFAKFTALGSAIYLGVFYSDNALGTWGLDRLVAFLVGQLAITFLTVAPMVLIKVTKQRKKVQ</sequence>
<dbReference type="Proteomes" id="UP000749559">
    <property type="component" value="Unassembled WGS sequence"/>
</dbReference>
<comment type="caution">
    <text evidence="2">The sequence shown here is derived from an EMBL/GenBank/DDBJ whole genome shotgun (WGS) entry which is preliminary data.</text>
</comment>
<gene>
    <name evidence="2" type="ORF">OFUS_LOCUS17440</name>
</gene>
<proteinExistence type="predicted"/>
<keyword evidence="3" id="KW-1185">Reference proteome</keyword>
<feature type="transmembrane region" description="Helical" evidence="1">
    <location>
        <begin position="226"/>
        <end position="247"/>
    </location>
</feature>
<dbReference type="EMBL" id="CAIIXF020000008">
    <property type="protein sequence ID" value="CAH1792480.1"/>
    <property type="molecule type" value="Genomic_DNA"/>
</dbReference>
<evidence type="ECO:0000313" key="3">
    <source>
        <dbReference type="Proteomes" id="UP000749559"/>
    </source>
</evidence>
<feature type="transmembrane region" description="Helical" evidence="1">
    <location>
        <begin position="72"/>
        <end position="92"/>
    </location>
</feature>
<reference evidence="2" key="1">
    <citation type="submission" date="2022-03" db="EMBL/GenBank/DDBJ databases">
        <authorList>
            <person name="Martin C."/>
        </authorList>
    </citation>
    <scope>NUCLEOTIDE SEQUENCE</scope>
</reference>
<feature type="transmembrane region" description="Helical" evidence="1">
    <location>
        <begin position="193"/>
        <end position="214"/>
    </location>
</feature>
<protein>
    <submittedName>
        <fullName evidence="2">Uncharacterized protein</fullName>
    </submittedName>
</protein>
<organism evidence="2 3">
    <name type="scientific">Owenia fusiformis</name>
    <name type="common">Polychaete worm</name>
    <dbReference type="NCBI Taxonomy" id="6347"/>
    <lineage>
        <taxon>Eukaryota</taxon>
        <taxon>Metazoa</taxon>
        <taxon>Spiralia</taxon>
        <taxon>Lophotrochozoa</taxon>
        <taxon>Annelida</taxon>
        <taxon>Polychaeta</taxon>
        <taxon>Sedentaria</taxon>
        <taxon>Canalipalpata</taxon>
        <taxon>Sabellida</taxon>
        <taxon>Oweniida</taxon>
        <taxon>Oweniidae</taxon>
        <taxon>Owenia</taxon>
    </lineage>
</organism>
<accession>A0A8S4PES3</accession>
<keyword evidence="1" id="KW-0472">Membrane</keyword>
<feature type="transmembrane region" description="Helical" evidence="1">
    <location>
        <begin position="36"/>
        <end position="56"/>
    </location>
</feature>
<feature type="transmembrane region" description="Helical" evidence="1">
    <location>
        <begin position="153"/>
        <end position="172"/>
    </location>
</feature>
<evidence type="ECO:0000313" key="2">
    <source>
        <dbReference type="EMBL" id="CAH1792480.1"/>
    </source>
</evidence>
<evidence type="ECO:0000256" key="1">
    <source>
        <dbReference type="SAM" id="Phobius"/>
    </source>
</evidence>
<dbReference type="AlphaFoldDB" id="A0A8S4PES3"/>
<keyword evidence="1" id="KW-0812">Transmembrane</keyword>
<keyword evidence="1" id="KW-1133">Transmembrane helix</keyword>
<name>A0A8S4PES3_OWEFU</name>
<feature type="transmembrane region" description="Helical" evidence="1">
    <location>
        <begin position="104"/>
        <end position="125"/>
    </location>
</feature>
<dbReference type="OrthoDB" id="2372673at2759"/>